<evidence type="ECO:0000313" key="3">
    <source>
        <dbReference type="Proteomes" id="UP000054166"/>
    </source>
</evidence>
<dbReference type="EMBL" id="KN832981">
    <property type="protein sequence ID" value="KIM86718.1"/>
    <property type="molecule type" value="Genomic_DNA"/>
</dbReference>
<dbReference type="Proteomes" id="UP000054166">
    <property type="component" value="Unassembled WGS sequence"/>
</dbReference>
<evidence type="ECO:0000259" key="1">
    <source>
        <dbReference type="Pfam" id="PF20722"/>
    </source>
</evidence>
<reference evidence="2 3" key="1">
    <citation type="submission" date="2014-04" db="EMBL/GenBank/DDBJ databases">
        <authorList>
            <consortium name="DOE Joint Genome Institute"/>
            <person name="Kuo A."/>
            <person name="Tarkka M."/>
            <person name="Buscot F."/>
            <person name="Kohler A."/>
            <person name="Nagy L.G."/>
            <person name="Floudas D."/>
            <person name="Copeland A."/>
            <person name="Barry K.W."/>
            <person name="Cichocki N."/>
            <person name="Veneault-Fourrey C."/>
            <person name="LaButti K."/>
            <person name="Lindquist E.A."/>
            <person name="Lipzen A."/>
            <person name="Lundell T."/>
            <person name="Morin E."/>
            <person name="Murat C."/>
            <person name="Sun H."/>
            <person name="Tunlid A."/>
            <person name="Henrissat B."/>
            <person name="Grigoriev I.V."/>
            <person name="Hibbett D.S."/>
            <person name="Martin F."/>
            <person name="Nordberg H.P."/>
            <person name="Cantor M.N."/>
            <person name="Hua S.X."/>
        </authorList>
    </citation>
    <scope>NUCLEOTIDE SEQUENCE [LARGE SCALE GENOMIC DNA]</scope>
    <source>
        <strain evidence="2 3">F 1598</strain>
    </source>
</reference>
<organism evidence="2 3">
    <name type="scientific">Piloderma croceum (strain F 1598)</name>
    <dbReference type="NCBI Taxonomy" id="765440"/>
    <lineage>
        <taxon>Eukaryota</taxon>
        <taxon>Fungi</taxon>
        <taxon>Dikarya</taxon>
        <taxon>Basidiomycota</taxon>
        <taxon>Agaricomycotina</taxon>
        <taxon>Agaricomycetes</taxon>
        <taxon>Agaricomycetidae</taxon>
        <taxon>Atheliales</taxon>
        <taxon>Atheliaceae</taxon>
        <taxon>Piloderma</taxon>
    </lineage>
</organism>
<gene>
    <name evidence="2" type="ORF">PILCRDRAFT_4612</name>
</gene>
<evidence type="ECO:0000313" key="2">
    <source>
        <dbReference type="EMBL" id="KIM86718.1"/>
    </source>
</evidence>
<dbReference type="InterPro" id="IPR049233">
    <property type="entry name" value="DUF6830"/>
</dbReference>
<proteinExistence type="predicted"/>
<dbReference type="Pfam" id="PF20722">
    <property type="entry name" value="DUF6830"/>
    <property type="match status" value="1"/>
</dbReference>
<accession>A0A0C3BK34</accession>
<dbReference type="HOGENOM" id="CLU_006344_9_3_1"/>
<dbReference type="OrthoDB" id="3232986at2759"/>
<feature type="domain" description="DUF6830" evidence="1">
    <location>
        <begin position="254"/>
        <end position="411"/>
    </location>
</feature>
<sequence length="534" mass="60519">MSWDHDTKWCIKALGGEEIDFRFSVLHPHVGYRHFKEGISKLKQVTGREHRDVQRYIVAAVAGAAPKGFIVAIRALIDFRYLAQSPIIDEDTCDRIEASLALFHAHKQSIIDADARVGKGDRAIDNWHIPKLELMQSVVPNIRQNGVAIQWSADITERAHITEIKIPAHSGNNQKYESQITRHLDRTEKCCRFDLATSVREAAIEFGRHHDAMNGGEYMDVDSTENHHIHTTSELLVKIDSVSNLSGPSRDLTDYFQVSSKLKKGETPDTCKPFRTFSVATTAFHLTRDANIRGATVDAAANLYGLDDLRPALADYLQRYHQQPGRIHQVAGRRIATANCQLPFEHLHVWHRLRMQSKSYHNEQLVLPAQTVDAIPSMDDWEFGRFDTVLVNTDSEKIWPRSGLDGHCVAQIRMIFLVVPRRGGEPLKGLESFLAYVERFDVVPQPVSLAPTPSRVMGRNPETQMYVVKRASRAGLRCFGDIVPLSQLRGPVQLVPCFGEVADPRLTMQNSLHYSTEFWLNPYANKESFWALRF</sequence>
<dbReference type="AlphaFoldDB" id="A0A0C3BK34"/>
<dbReference type="InParanoid" id="A0A0C3BK34"/>
<reference evidence="3" key="2">
    <citation type="submission" date="2015-01" db="EMBL/GenBank/DDBJ databases">
        <title>Evolutionary Origins and Diversification of the Mycorrhizal Mutualists.</title>
        <authorList>
            <consortium name="DOE Joint Genome Institute"/>
            <consortium name="Mycorrhizal Genomics Consortium"/>
            <person name="Kohler A."/>
            <person name="Kuo A."/>
            <person name="Nagy L.G."/>
            <person name="Floudas D."/>
            <person name="Copeland A."/>
            <person name="Barry K.W."/>
            <person name="Cichocki N."/>
            <person name="Veneault-Fourrey C."/>
            <person name="LaButti K."/>
            <person name="Lindquist E.A."/>
            <person name="Lipzen A."/>
            <person name="Lundell T."/>
            <person name="Morin E."/>
            <person name="Murat C."/>
            <person name="Riley R."/>
            <person name="Ohm R."/>
            <person name="Sun H."/>
            <person name="Tunlid A."/>
            <person name="Henrissat B."/>
            <person name="Grigoriev I.V."/>
            <person name="Hibbett D.S."/>
            <person name="Martin F."/>
        </authorList>
    </citation>
    <scope>NUCLEOTIDE SEQUENCE [LARGE SCALE GENOMIC DNA]</scope>
    <source>
        <strain evidence="3">F 1598</strain>
    </source>
</reference>
<keyword evidence="3" id="KW-1185">Reference proteome</keyword>
<dbReference type="STRING" id="765440.A0A0C3BK34"/>
<protein>
    <recommendedName>
        <fullName evidence="1">DUF6830 domain-containing protein</fullName>
    </recommendedName>
</protein>
<name>A0A0C3BK34_PILCF</name>